<evidence type="ECO:0000313" key="4">
    <source>
        <dbReference type="Proteomes" id="UP000502415"/>
    </source>
</evidence>
<dbReference type="Pfam" id="PF12838">
    <property type="entry name" value="Fer4_7"/>
    <property type="match status" value="1"/>
</dbReference>
<evidence type="ECO:0000313" key="3">
    <source>
        <dbReference type="EMBL" id="QJE03465.1"/>
    </source>
</evidence>
<keyword evidence="4" id="KW-1185">Reference proteome</keyword>
<dbReference type="PANTHER" id="PTHR42783">
    <property type="entry name" value="GLUTAMATE SYNTHASE [NADPH] SMALL CHAIN"/>
    <property type="match status" value="1"/>
</dbReference>
<feature type="domain" description="4Fe-4S ferredoxin-type" evidence="2">
    <location>
        <begin position="333"/>
        <end position="364"/>
    </location>
</feature>
<sequence>MWSDARAHDGTASIVQPVIAPLYGGRSEHALLAMLLGREGAGPGAEEYAAVRRTWAEHADGDAGLSVNGREDADANRRQHPGVDGGRAAPTILGAATAVAGGGAADPRFDARFEGFWQEALRRGVIDGSAAAPLALKAGGEIGPPPARLDAIEIVFKPDPGLDGGEFANNAWLQEWPRPLTQLTWDNAALLGPGTAAALKVIDGERLRIEVAGRTLEAPVLVLPEQADGVVTLPLGYGRAAAGNVGNGVGFDAYRLRSLAALDAPAVGRLTRAAGFHTFALRQKEDDMHGRSIVRLADLQEFTRKPAFANALERDRVPEHSLYPQVPYKEHKWGMAIDLNACIGCGTCTLACQAENNIPTVGKEEVLRGRIMHWIRVDRYRDRDTGRKGAGGRPRTLFQPVPCMHCEQAPCEEVCPVGATVHDSEGLNVQVYNRCVGTRFCSNNCPYKVRRFNFLQYADASREQIKASRNPEVTVRRRGVMEKCTFCLQRITRARIDAEKLGRGIQDGEVVTACQAACPTSAIVFGDLNDKSSAVVRAKASPLDYALLAELNTRPRTTYAARVVNPDPELE</sequence>
<dbReference type="InterPro" id="IPR009010">
    <property type="entry name" value="Asp_de-COase-like_dom_sf"/>
</dbReference>
<dbReference type="SUPFAM" id="SSF54862">
    <property type="entry name" value="4Fe-4S ferredoxins"/>
    <property type="match status" value="1"/>
</dbReference>
<dbReference type="PROSITE" id="PS51379">
    <property type="entry name" value="4FE4S_FER_2"/>
    <property type="match status" value="2"/>
</dbReference>
<gene>
    <name evidence="3" type="ORF">HH212_19035</name>
</gene>
<name>A0A7Z2W2B0_9BURK</name>
<dbReference type="CDD" id="cd02784">
    <property type="entry name" value="MopB_CT_PHLH"/>
    <property type="match status" value="1"/>
</dbReference>
<dbReference type="AlphaFoldDB" id="A0A7Z2W2B0"/>
<reference evidence="3 4" key="1">
    <citation type="submission" date="2020-04" db="EMBL/GenBank/DDBJ databases">
        <title>Genome sequencing of novel species.</title>
        <authorList>
            <person name="Heo J."/>
            <person name="Kim S.-J."/>
            <person name="Kim J.-S."/>
            <person name="Hong S.-B."/>
            <person name="Kwon S.-W."/>
        </authorList>
    </citation>
    <scope>NUCLEOTIDE SEQUENCE [LARGE SCALE GENOMIC DNA]</scope>
    <source>
        <strain evidence="3 4">GN2-R2</strain>
    </source>
</reference>
<dbReference type="CDD" id="cd10551">
    <property type="entry name" value="PsrB"/>
    <property type="match status" value="1"/>
</dbReference>
<protein>
    <submittedName>
        <fullName evidence="3">4Fe-4S dicluster domain-containing protein</fullName>
    </submittedName>
</protein>
<dbReference type="PANTHER" id="PTHR42783:SF3">
    <property type="entry name" value="GLUTAMATE SYNTHASE [NADPH] SMALL CHAIN-RELATED"/>
    <property type="match status" value="1"/>
</dbReference>
<evidence type="ECO:0000256" key="1">
    <source>
        <dbReference type="SAM" id="MobiDB-lite"/>
    </source>
</evidence>
<dbReference type="Proteomes" id="UP000502415">
    <property type="component" value="Chromosome"/>
</dbReference>
<dbReference type="EMBL" id="CP051685">
    <property type="protein sequence ID" value="QJE03465.1"/>
    <property type="molecule type" value="Genomic_DNA"/>
</dbReference>
<accession>A0A7Z2W2B0</accession>
<proteinExistence type="predicted"/>
<organism evidence="3 4">
    <name type="scientific">Massilia forsythiae</name>
    <dbReference type="NCBI Taxonomy" id="2728020"/>
    <lineage>
        <taxon>Bacteria</taxon>
        <taxon>Pseudomonadati</taxon>
        <taxon>Pseudomonadota</taxon>
        <taxon>Betaproteobacteria</taxon>
        <taxon>Burkholderiales</taxon>
        <taxon>Oxalobacteraceae</taxon>
        <taxon>Telluria group</taxon>
        <taxon>Massilia</taxon>
    </lineage>
</organism>
<dbReference type="InterPro" id="IPR017896">
    <property type="entry name" value="4Fe4S_Fe-S-bd"/>
</dbReference>
<dbReference type="SUPFAM" id="SSF50692">
    <property type="entry name" value="ADC-like"/>
    <property type="match status" value="1"/>
</dbReference>
<feature type="domain" description="4Fe-4S ferredoxin-type" evidence="2">
    <location>
        <begin position="394"/>
        <end position="425"/>
    </location>
</feature>
<feature type="region of interest" description="Disordered" evidence="1">
    <location>
        <begin position="62"/>
        <end position="87"/>
    </location>
</feature>
<dbReference type="KEGG" id="mfy:HH212_19035"/>
<dbReference type="Gene3D" id="3.30.70.20">
    <property type="match status" value="2"/>
</dbReference>
<evidence type="ECO:0000259" key="2">
    <source>
        <dbReference type="PROSITE" id="PS51379"/>
    </source>
</evidence>